<feature type="domain" description="AMP-dependent synthetase/ligase" evidence="2">
    <location>
        <begin position="115"/>
        <end position="268"/>
    </location>
</feature>
<dbReference type="Proteomes" id="UP000009881">
    <property type="component" value="Unassembled WGS sequence"/>
</dbReference>
<dbReference type="OrthoDB" id="9787658at2"/>
<dbReference type="GO" id="GO:0016878">
    <property type="term" value="F:acid-thiol ligase activity"/>
    <property type="evidence" value="ECO:0007669"/>
    <property type="project" value="UniProtKB-ARBA"/>
</dbReference>
<evidence type="ECO:0000256" key="1">
    <source>
        <dbReference type="SAM" id="MobiDB-lite"/>
    </source>
</evidence>
<reference evidence="3 4" key="1">
    <citation type="journal article" date="2013" name="Genome Announc.">
        <title>Draft Genome Sequence of an Alphaproteobacterium, Caenispirillum salinarum AK4(T), Isolated from a Solar Saltern.</title>
        <authorList>
            <person name="Khatri I."/>
            <person name="Singh A."/>
            <person name="Korpole S."/>
            <person name="Pinnaka A.K."/>
            <person name="Subramanian S."/>
        </authorList>
    </citation>
    <scope>NUCLEOTIDE SEQUENCE [LARGE SCALE GENOMIC DNA]</scope>
    <source>
        <strain evidence="3 4">AK4</strain>
    </source>
</reference>
<dbReference type="PANTHER" id="PTHR43767:SF1">
    <property type="entry name" value="NONRIBOSOMAL PEPTIDE SYNTHASE PES1 (EUROFUNG)-RELATED"/>
    <property type="match status" value="1"/>
</dbReference>
<feature type="region of interest" description="Disordered" evidence="1">
    <location>
        <begin position="1"/>
        <end position="25"/>
    </location>
</feature>
<dbReference type="SUPFAM" id="SSF56801">
    <property type="entry name" value="Acetyl-CoA synthetase-like"/>
    <property type="match status" value="1"/>
</dbReference>
<name>K9HJ20_9PROT</name>
<sequence>MSDTSNGLPSPSTTGATPAPPPPEHLAPALLDLLTAELAEQRGSDGPELAADRAPADLMALPLGEGGLGADSIERTWLALAVHRFLTLDGTAWDDKVLPARTLGTLADIAAARLAEGPDPAVSFATSGTTGTPRICRHTIASLRREAAFLAEVFAGRRRVVRLVPAHHIYGFLFGVLMPHVAGLPVVDARAAGIAGLPARLEPGDLVLGFPLVWSQAARFWTALLPADVWCATSTGPCPPEDWDALTALGAARVVEVYGSSETAGLGWRDHHAAPYRPFPWLARDAVDDGLAEAATGMALPVQDRLDWTSDAAGFRVAGRRDGGVKVAGRLVHAEAVARRLEALPGVAEAKVAPIKTPGGQRLAATVTLTADAAPDAEDRLHAAIAQWPAAERPVDVVVRMAC</sequence>
<dbReference type="InterPro" id="IPR050237">
    <property type="entry name" value="ATP-dep_AMP-bd_enzyme"/>
</dbReference>
<evidence type="ECO:0000313" key="3">
    <source>
        <dbReference type="EMBL" id="EKV30383.1"/>
    </source>
</evidence>
<accession>K9HJ20</accession>
<dbReference type="PATRIC" id="fig|1238182.3.peg.2004"/>
<gene>
    <name evidence="3" type="ORF">C882_4342</name>
</gene>
<dbReference type="Gene3D" id="3.40.50.12780">
    <property type="entry name" value="N-terminal domain of ligase-like"/>
    <property type="match status" value="1"/>
</dbReference>
<dbReference type="Gene3D" id="3.30.300.30">
    <property type="match status" value="1"/>
</dbReference>
<dbReference type="InterPro" id="IPR042099">
    <property type="entry name" value="ANL_N_sf"/>
</dbReference>
<dbReference type="EMBL" id="ANHY01000008">
    <property type="protein sequence ID" value="EKV30383.1"/>
    <property type="molecule type" value="Genomic_DNA"/>
</dbReference>
<dbReference type="Pfam" id="PF00501">
    <property type="entry name" value="AMP-binding"/>
    <property type="match status" value="1"/>
</dbReference>
<protein>
    <recommendedName>
        <fullName evidence="2">AMP-dependent synthetase/ligase domain-containing protein</fullName>
    </recommendedName>
</protein>
<dbReference type="InterPro" id="IPR000873">
    <property type="entry name" value="AMP-dep_synth/lig_dom"/>
</dbReference>
<dbReference type="STRING" id="1238182.C882_4342"/>
<evidence type="ECO:0000313" key="4">
    <source>
        <dbReference type="Proteomes" id="UP000009881"/>
    </source>
</evidence>
<evidence type="ECO:0000259" key="2">
    <source>
        <dbReference type="Pfam" id="PF00501"/>
    </source>
</evidence>
<dbReference type="AlphaFoldDB" id="K9HJ20"/>
<keyword evidence="4" id="KW-1185">Reference proteome</keyword>
<organism evidence="3 4">
    <name type="scientific">Caenispirillum salinarum AK4</name>
    <dbReference type="NCBI Taxonomy" id="1238182"/>
    <lineage>
        <taxon>Bacteria</taxon>
        <taxon>Pseudomonadati</taxon>
        <taxon>Pseudomonadota</taxon>
        <taxon>Alphaproteobacteria</taxon>
        <taxon>Rhodospirillales</taxon>
        <taxon>Novispirillaceae</taxon>
        <taxon>Caenispirillum</taxon>
    </lineage>
</organism>
<dbReference type="eggNOG" id="COG0318">
    <property type="taxonomic scope" value="Bacteria"/>
</dbReference>
<feature type="compositionally biased region" description="Low complexity" evidence="1">
    <location>
        <begin position="7"/>
        <end position="17"/>
    </location>
</feature>
<dbReference type="PANTHER" id="PTHR43767">
    <property type="entry name" value="LONG-CHAIN-FATTY-ACID--COA LIGASE"/>
    <property type="match status" value="1"/>
</dbReference>
<dbReference type="InterPro" id="IPR045851">
    <property type="entry name" value="AMP-bd_C_sf"/>
</dbReference>
<proteinExistence type="predicted"/>
<comment type="caution">
    <text evidence="3">The sequence shown here is derived from an EMBL/GenBank/DDBJ whole genome shotgun (WGS) entry which is preliminary data.</text>
</comment>
<dbReference type="RefSeq" id="WP_009540450.1">
    <property type="nucleotide sequence ID" value="NZ_ANHY01000008.1"/>
</dbReference>